<gene>
    <name evidence="2" type="ORF">M0811_05457</name>
</gene>
<name>A0A9Q0LRP9_ANAIG</name>
<organism evidence="2 3">
    <name type="scientific">Anaeramoeba ignava</name>
    <name type="common">Anaerobic marine amoeba</name>
    <dbReference type="NCBI Taxonomy" id="1746090"/>
    <lineage>
        <taxon>Eukaryota</taxon>
        <taxon>Metamonada</taxon>
        <taxon>Anaeramoebidae</taxon>
        <taxon>Anaeramoeba</taxon>
    </lineage>
</organism>
<proteinExistence type="predicted"/>
<feature type="compositionally biased region" description="Polar residues" evidence="1">
    <location>
        <begin position="82"/>
        <end position="94"/>
    </location>
</feature>
<dbReference type="EMBL" id="JAPDFW010000056">
    <property type="protein sequence ID" value="KAJ5077767.1"/>
    <property type="molecule type" value="Genomic_DNA"/>
</dbReference>
<keyword evidence="3" id="KW-1185">Reference proteome</keyword>
<sequence length="192" mass="23480">MILDNRTLRVFIHLIFYQFHDLETRDEFPILRIEDFLKRERPNLISDSIKKHLSKRINHKFSFQVDKTFKFPKKKEAKEATDNQNVTQNENLNQIDLEKEDQQDYKSEDQQIYQEKQSLIQIFKIFNLKTILETVPDKQLTFRGTYLSSYEKMNFPKKVFNFWKEVEHLVQDPLFQPRQIYQKIVEKNTLRF</sequence>
<comment type="caution">
    <text evidence="2">The sequence shown here is derived from an EMBL/GenBank/DDBJ whole genome shotgun (WGS) entry which is preliminary data.</text>
</comment>
<feature type="region of interest" description="Disordered" evidence="1">
    <location>
        <begin position="74"/>
        <end position="97"/>
    </location>
</feature>
<reference evidence="2" key="1">
    <citation type="submission" date="2022-10" db="EMBL/GenBank/DDBJ databases">
        <title>Novel sulphate-reducing endosymbionts in the free-living metamonad Anaeramoeba.</title>
        <authorList>
            <person name="Jerlstrom-Hultqvist J."/>
            <person name="Cepicka I."/>
            <person name="Gallot-Lavallee L."/>
            <person name="Salas-Leiva D."/>
            <person name="Curtis B.A."/>
            <person name="Zahonova K."/>
            <person name="Pipaliya S."/>
            <person name="Dacks J."/>
            <person name="Roger A.J."/>
        </authorList>
    </citation>
    <scope>NUCLEOTIDE SEQUENCE</scope>
    <source>
        <strain evidence="2">BMAN</strain>
    </source>
</reference>
<evidence type="ECO:0000313" key="3">
    <source>
        <dbReference type="Proteomes" id="UP001149090"/>
    </source>
</evidence>
<dbReference type="Proteomes" id="UP001149090">
    <property type="component" value="Unassembled WGS sequence"/>
</dbReference>
<protein>
    <submittedName>
        <fullName evidence="2">Uncharacterized protein</fullName>
    </submittedName>
</protein>
<evidence type="ECO:0000313" key="2">
    <source>
        <dbReference type="EMBL" id="KAJ5077767.1"/>
    </source>
</evidence>
<evidence type="ECO:0000256" key="1">
    <source>
        <dbReference type="SAM" id="MobiDB-lite"/>
    </source>
</evidence>
<dbReference type="AlphaFoldDB" id="A0A9Q0LRP9"/>
<accession>A0A9Q0LRP9</accession>